<sequence length="225" mass="26127">MMIKKNRATPWKSGKVISICLRNGVYILAQMVREPYLVFFNHFNEENNWKGVTLKEEDILFCKAVTRQFLRYSPVSIVKEITPLLDYELPKEWIYSHIGGHPITVSVKGRERQVAGFGRRCSLVLADKDSGQPEDNPLMGLFQAYIIPVIKEQDWERVGQAEHMSIEVFPTLNERLYLCYLYGKNINPEQDISLGKPLLDDYETYVDILTNSPEAQRLYLGEYEE</sequence>
<evidence type="ECO:0000313" key="1">
    <source>
        <dbReference type="EMBL" id="KJQ78119.1"/>
    </source>
</evidence>
<proteinExistence type="predicted"/>
<gene>
    <name evidence="1" type="ORF">TZ94_00237</name>
</gene>
<dbReference type="OrthoDB" id="2080513at2"/>
<dbReference type="AlphaFoldDB" id="A0A0F2E6S0"/>
<accession>A0A0F2E6S0</accession>
<dbReference type="Proteomes" id="UP000033489">
    <property type="component" value="Unassembled WGS sequence"/>
</dbReference>
<comment type="caution">
    <text evidence="1">The sequence shown here is derived from an EMBL/GenBank/DDBJ whole genome shotgun (WGS) entry which is preliminary data.</text>
</comment>
<protein>
    <submittedName>
        <fullName evidence="1">Uncharacterized protein</fullName>
    </submittedName>
</protein>
<name>A0A0F2E6S0_9STRE</name>
<reference evidence="1 2" key="1">
    <citation type="submission" date="2015-02" db="EMBL/GenBank/DDBJ databases">
        <title>Evolution of amylase-binding proteins of oral streptococcal species.</title>
        <authorList>
            <person name="Haase E.M."/>
        </authorList>
    </citation>
    <scope>NUCLEOTIDE SEQUENCE [LARGE SCALE GENOMIC DNA]</scope>
    <source>
        <strain evidence="1 2">UC921A</strain>
    </source>
</reference>
<organism evidence="1 2">
    <name type="scientific">Streptococcus infantis</name>
    <dbReference type="NCBI Taxonomy" id="68892"/>
    <lineage>
        <taxon>Bacteria</taxon>
        <taxon>Bacillati</taxon>
        <taxon>Bacillota</taxon>
        <taxon>Bacilli</taxon>
        <taxon>Lactobacillales</taxon>
        <taxon>Streptococcaceae</taxon>
        <taxon>Streptococcus</taxon>
    </lineage>
</organism>
<evidence type="ECO:0000313" key="2">
    <source>
        <dbReference type="Proteomes" id="UP000033489"/>
    </source>
</evidence>
<dbReference type="RefSeq" id="WP_045613417.1">
    <property type="nucleotide sequence ID" value="NZ_JYGT01000004.1"/>
</dbReference>
<dbReference type="EMBL" id="JYGT01000004">
    <property type="protein sequence ID" value="KJQ78119.1"/>
    <property type="molecule type" value="Genomic_DNA"/>
</dbReference>
<dbReference type="PATRIC" id="fig|28037.216.peg.227"/>